<keyword evidence="2" id="KW-0863">Zinc-finger</keyword>
<evidence type="ECO:0000259" key="6">
    <source>
        <dbReference type="Pfam" id="PF01258"/>
    </source>
</evidence>
<gene>
    <name evidence="7" type="primary">yocK</name>
    <name evidence="7" type="ORF">Tfont_02034</name>
</gene>
<protein>
    <submittedName>
        <fullName evidence="7">General stress protein 16O</fullName>
    </submittedName>
</protein>
<comment type="caution">
    <text evidence="7">The sequence shown here is derived from an EMBL/GenBank/DDBJ whole genome shotgun (WGS) entry which is preliminary data.</text>
</comment>
<feature type="compositionally biased region" description="Basic and acidic residues" evidence="5">
    <location>
        <begin position="49"/>
        <end position="61"/>
    </location>
</feature>
<dbReference type="PANTHER" id="PTHR33823">
    <property type="entry name" value="RNA POLYMERASE-BINDING TRANSCRIPTION FACTOR DKSA-RELATED"/>
    <property type="match status" value="1"/>
</dbReference>
<evidence type="ECO:0000256" key="1">
    <source>
        <dbReference type="ARBA" id="ARBA00022723"/>
    </source>
</evidence>
<reference evidence="7 8" key="1">
    <citation type="submission" date="2019-07" db="EMBL/GenBank/DDBJ databases">
        <title>Tepidimonas fonticaldi AT-A2 draft genome.</title>
        <authorList>
            <person name="Da Costa M.S."/>
            <person name="Froufe H.J.C."/>
            <person name="Egas C."/>
            <person name="Albuquerque L."/>
        </authorList>
    </citation>
    <scope>NUCLEOTIDE SEQUENCE [LARGE SCALE GENOMIC DNA]</scope>
    <source>
        <strain evidence="7 8">AT-A2</strain>
    </source>
</reference>
<dbReference type="Proteomes" id="UP000316388">
    <property type="component" value="Unassembled WGS sequence"/>
</dbReference>
<feature type="zinc finger region" description="dksA C4-type" evidence="4">
    <location>
        <begin position="104"/>
        <end position="128"/>
    </location>
</feature>
<dbReference type="InterPro" id="IPR037187">
    <property type="entry name" value="DnaK_N"/>
</dbReference>
<evidence type="ECO:0000256" key="4">
    <source>
        <dbReference type="PROSITE-ProRule" id="PRU00510"/>
    </source>
</evidence>
<feature type="domain" description="Zinc finger DksA/TraR C4-type" evidence="6">
    <location>
        <begin position="99"/>
        <end position="134"/>
    </location>
</feature>
<keyword evidence="1" id="KW-0479">Metal-binding</keyword>
<dbReference type="EMBL" id="VJOO01000020">
    <property type="protein sequence ID" value="TSE36305.1"/>
    <property type="molecule type" value="Genomic_DNA"/>
</dbReference>
<dbReference type="SUPFAM" id="SSF109635">
    <property type="entry name" value="DnaK suppressor protein DksA, alpha-hairpin domain"/>
    <property type="match status" value="1"/>
</dbReference>
<dbReference type="PANTHER" id="PTHR33823:SF4">
    <property type="entry name" value="GENERAL STRESS PROTEIN 16O"/>
    <property type="match status" value="1"/>
</dbReference>
<dbReference type="GO" id="GO:0008270">
    <property type="term" value="F:zinc ion binding"/>
    <property type="evidence" value="ECO:0007669"/>
    <property type="project" value="UniProtKB-KW"/>
</dbReference>
<sequence length="143" mass="15496">MSNIGPGPGRYHEPTTMSQPISDTYAQQLQQMRADLIAQIRAQRGGKIGRAESALDPHDIQSGDWSQVDGERDLAQALDERETAALRAIDEALQRIANGTFGLCTDCGAEIPTARLHAAPTAQRCIGCQTRYERDHPGATPSL</sequence>
<organism evidence="7 8">
    <name type="scientific">Tepidimonas fonticaldi</name>
    <dbReference type="NCBI Taxonomy" id="1101373"/>
    <lineage>
        <taxon>Bacteria</taxon>
        <taxon>Pseudomonadati</taxon>
        <taxon>Pseudomonadota</taxon>
        <taxon>Betaproteobacteria</taxon>
        <taxon>Burkholderiales</taxon>
        <taxon>Tepidimonas</taxon>
    </lineage>
</organism>
<accession>A0A554XKE8</accession>
<evidence type="ECO:0000256" key="2">
    <source>
        <dbReference type="ARBA" id="ARBA00022771"/>
    </source>
</evidence>
<dbReference type="SUPFAM" id="SSF57716">
    <property type="entry name" value="Glucocorticoid receptor-like (DNA-binding domain)"/>
    <property type="match status" value="1"/>
</dbReference>
<dbReference type="Pfam" id="PF01258">
    <property type="entry name" value="zf-dskA_traR"/>
    <property type="match status" value="1"/>
</dbReference>
<name>A0A554XKE8_9BURK</name>
<dbReference type="InterPro" id="IPR000962">
    <property type="entry name" value="Znf_DskA_TraR"/>
</dbReference>
<evidence type="ECO:0000256" key="5">
    <source>
        <dbReference type="SAM" id="MobiDB-lite"/>
    </source>
</evidence>
<proteinExistence type="predicted"/>
<feature type="region of interest" description="Disordered" evidence="5">
    <location>
        <begin position="47"/>
        <end position="67"/>
    </location>
</feature>
<evidence type="ECO:0000313" key="7">
    <source>
        <dbReference type="EMBL" id="TSE36305.1"/>
    </source>
</evidence>
<dbReference type="PROSITE" id="PS51128">
    <property type="entry name" value="ZF_DKSA_2"/>
    <property type="match status" value="1"/>
</dbReference>
<dbReference type="AlphaFoldDB" id="A0A554XKE8"/>
<evidence type="ECO:0000256" key="3">
    <source>
        <dbReference type="ARBA" id="ARBA00022833"/>
    </source>
</evidence>
<dbReference type="Gene3D" id="1.20.120.910">
    <property type="entry name" value="DksA, coiled-coil domain"/>
    <property type="match status" value="1"/>
</dbReference>
<keyword evidence="3" id="KW-0862">Zinc</keyword>
<evidence type="ECO:0000313" key="8">
    <source>
        <dbReference type="Proteomes" id="UP000316388"/>
    </source>
</evidence>